<dbReference type="Proteomes" id="UP000026962">
    <property type="component" value="Chromosome 9"/>
</dbReference>
<reference evidence="10" key="1">
    <citation type="submission" date="2015-04" db="UniProtKB">
        <authorList>
            <consortium name="EnsemblPlants"/>
        </authorList>
    </citation>
    <scope>IDENTIFICATION</scope>
</reference>
<feature type="domain" description="MCM10 OB-fold" evidence="9">
    <location>
        <begin position="55"/>
        <end position="110"/>
    </location>
</feature>
<feature type="domain" description="Zinc finger Mcm10/DnaG-type" evidence="8">
    <location>
        <begin position="183"/>
        <end position="228"/>
    </location>
</feature>
<dbReference type="STRING" id="4537.A0A0E0LYG8"/>
<organism evidence="10">
    <name type="scientific">Oryza punctata</name>
    <name type="common">Red rice</name>
    <dbReference type="NCBI Taxonomy" id="4537"/>
    <lineage>
        <taxon>Eukaryota</taxon>
        <taxon>Viridiplantae</taxon>
        <taxon>Streptophyta</taxon>
        <taxon>Embryophyta</taxon>
        <taxon>Tracheophyta</taxon>
        <taxon>Spermatophyta</taxon>
        <taxon>Magnoliopsida</taxon>
        <taxon>Liliopsida</taxon>
        <taxon>Poales</taxon>
        <taxon>Poaceae</taxon>
        <taxon>BOP clade</taxon>
        <taxon>Oryzoideae</taxon>
        <taxon>Oryzeae</taxon>
        <taxon>Oryzinae</taxon>
        <taxon>Oryza</taxon>
    </lineage>
</organism>
<keyword evidence="7" id="KW-0539">Nucleus</keyword>
<evidence type="ECO:0000259" key="8">
    <source>
        <dbReference type="Pfam" id="PF09329"/>
    </source>
</evidence>
<accession>A0A0E0LYG8</accession>
<dbReference type="GO" id="GO:0008270">
    <property type="term" value="F:zinc ion binding"/>
    <property type="evidence" value="ECO:0007669"/>
    <property type="project" value="UniProtKB-KW"/>
</dbReference>
<dbReference type="Pfam" id="PF09329">
    <property type="entry name" value="zf-primase"/>
    <property type="match status" value="1"/>
</dbReference>
<proteinExistence type="inferred from homology"/>
<protein>
    <submittedName>
        <fullName evidence="10">Uncharacterized protein</fullName>
    </submittedName>
</protein>
<dbReference type="Gene3D" id="2.40.50.140">
    <property type="entry name" value="Nucleic acid-binding proteins"/>
    <property type="match status" value="1"/>
</dbReference>
<dbReference type="InterPro" id="IPR040184">
    <property type="entry name" value="Mcm10"/>
</dbReference>
<evidence type="ECO:0000256" key="1">
    <source>
        <dbReference type="ARBA" id="ARBA00004123"/>
    </source>
</evidence>
<dbReference type="GO" id="GO:0006270">
    <property type="term" value="P:DNA replication initiation"/>
    <property type="evidence" value="ECO:0007669"/>
    <property type="project" value="InterPro"/>
</dbReference>
<evidence type="ECO:0000256" key="4">
    <source>
        <dbReference type="ARBA" id="ARBA00022723"/>
    </source>
</evidence>
<evidence type="ECO:0000256" key="5">
    <source>
        <dbReference type="ARBA" id="ARBA00022771"/>
    </source>
</evidence>
<keyword evidence="4" id="KW-0479">Metal-binding</keyword>
<keyword evidence="11" id="KW-1185">Reference proteome</keyword>
<reference evidence="10" key="2">
    <citation type="submission" date="2018-05" db="EMBL/GenBank/DDBJ databases">
        <title>OpunRS2 (Oryza punctata Reference Sequence Version 2).</title>
        <authorList>
            <person name="Zhang J."/>
            <person name="Kudrna D."/>
            <person name="Lee S."/>
            <person name="Talag J."/>
            <person name="Welchert J."/>
            <person name="Wing R.A."/>
        </authorList>
    </citation>
    <scope>NUCLEOTIDE SEQUENCE [LARGE SCALE GENOMIC DNA]</scope>
</reference>
<evidence type="ECO:0000313" key="10">
    <source>
        <dbReference type="EnsemblPlants" id="OPUNC09G01040.1"/>
    </source>
</evidence>
<dbReference type="Pfam" id="PF22379">
    <property type="entry name" value="OB_MCM10"/>
    <property type="match status" value="1"/>
</dbReference>
<evidence type="ECO:0000256" key="7">
    <source>
        <dbReference type="ARBA" id="ARBA00023242"/>
    </source>
</evidence>
<evidence type="ECO:0000256" key="6">
    <source>
        <dbReference type="ARBA" id="ARBA00022833"/>
    </source>
</evidence>
<comment type="subcellular location">
    <subcellularLocation>
        <location evidence="1">Nucleus</location>
    </subcellularLocation>
</comment>
<dbReference type="GO" id="GO:0043596">
    <property type="term" value="C:nuclear replication fork"/>
    <property type="evidence" value="ECO:0007669"/>
    <property type="project" value="TreeGrafter"/>
</dbReference>
<keyword evidence="3" id="KW-0235">DNA replication</keyword>
<name>A0A0E0LYG8_ORYPU</name>
<dbReference type="PANTHER" id="PTHR13454">
    <property type="entry name" value="PROTEIN MCM10 HOMOLOG"/>
    <property type="match status" value="1"/>
</dbReference>
<dbReference type="eggNOG" id="KOG3056">
    <property type="taxonomic scope" value="Eukaryota"/>
</dbReference>
<evidence type="ECO:0000256" key="3">
    <source>
        <dbReference type="ARBA" id="ARBA00022705"/>
    </source>
</evidence>
<evidence type="ECO:0000259" key="9">
    <source>
        <dbReference type="Pfam" id="PF22379"/>
    </source>
</evidence>
<evidence type="ECO:0000256" key="2">
    <source>
        <dbReference type="ARBA" id="ARBA00009679"/>
    </source>
</evidence>
<comment type="similarity">
    <text evidence="2">Belongs to the MCM10 family.</text>
</comment>
<dbReference type="AlphaFoldDB" id="A0A0E0LYG8"/>
<dbReference type="InterPro" id="IPR012340">
    <property type="entry name" value="NA-bd_OB-fold"/>
</dbReference>
<keyword evidence="5" id="KW-0863">Zinc-finger</keyword>
<dbReference type="GO" id="GO:0003688">
    <property type="term" value="F:DNA replication origin binding"/>
    <property type="evidence" value="ECO:0007669"/>
    <property type="project" value="TreeGrafter"/>
</dbReference>
<dbReference type="InterPro" id="IPR055065">
    <property type="entry name" value="OB_MCM10"/>
</dbReference>
<dbReference type="Gramene" id="OPUNC09G01040.1">
    <property type="protein sequence ID" value="OPUNC09G01040.1"/>
    <property type="gene ID" value="OPUNC09G01040"/>
</dbReference>
<keyword evidence="6" id="KW-0862">Zinc</keyword>
<dbReference type="EnsemblPlants" id="OPUNC09G01040.1">
    <property type="protein sequence ID" value="OPUNC09G01040.1"/>
    <property type="gene ID" value="OPUNC09G01040"/>
</dbReference>
<evidence type="ECO:0000313" key="11">
    <source>
        <dbReference type="Proteomes" id="UP000026962"/>
    </source>
</evidence>
<dbReference type="PANTHER" id="PTHR13454:SF11">
    <property type="entry name" value="PROTEIN MCM10 HOMOLOG"/>
    <property type="match status" value="1"/>
</dbReference>
<dbReference type="HOGENOM" id="CLU_822279_0_0_1"/>
<dbReference type="GO" id="GO:0003697">
    <property type="term" value="F:single-stranded DNA binding"/>
    <property type="evidence" value="ECO:0007669"/>
    <property type="project" value="InterPro"/>
</dbReference>
<sequence>MKRPLPGRGQRRGHPRDAVKDYLEATPTAIATGVGASVPKEKRLPKSTETIIDAYSGLRIRNLTASPLEITNRFADIRFMHSSAIKNLTESDNFSSCWATTGVFLNKGCAVGERAGEGIQHLEDERARRRRGLGVPLQGRPRPLLRRLHRRGVRAVQLQYPHCQRGRGFSVSAASVGQMMKMGVSVDFGICKGKRKDGIGCTIAINKRKGSYCKFHSSLRSTDIKSSRKYSTGRVELKGGKGFTWSILPRTIESKKSNTTSKNDVNRWVKKGFEIQTYFYWCENQSGGLMARPCRLRQAWRLGHTNLSPIVNQLLPVPHRGVAEMTSGTSDHRGGSKG</sequence>
<dbReference type="InterPro" id="IPR015408">
    <property type="entry name" value="Znf_Mcm10/DnaG"/>
</dbReference>